<feature type="compositionally biased region" description="Low complexity" evidence="3">
    <location>
        <begin position="47"/>
        <end position="59"/>
    </location>
</feature>
<evidence type="ECO:0000313" key="8">
    <source>
        <dbReference type="Proteomes" id="UP001519273"/>
    </source>
</evidence>
<dbReference type="EMBL" id="JAGGKP010000002">
    <property type="protein sequence ID" value="MBP1936625.1"/>
    <property type="molecule type" value="Genomic_DNA"/>
</dbReference>
<name>A0ABS4H3B7_9BACL</name>
<dbReference type="InterPro" id="IPR016047">
    <property type="entry name" value="M23ase_b-sheet_dom"/>
</dbReference>
<dbReference type="Gene3D" id="6.10.250.3150">
    <property type="match status" value="1"/>
</dbReference>
<evidence type="ECO:0000259" key="5">
    <source>
        <dbReference type="Pfam" id="PF01551"/>
    </source>
</evidence>
<dbReference type="SUPFAM" id="SSF51261">
    <property type="entry name" value="Duplicated hybrid motif"/>
    <property type="match status" value="1"/>
</dbReference>
<proteinExistence type="predicted"/>
<evidence type="ECO:0000256" key="3">
    <source>
        <dbReference type="SAM" id="MobiDB-lite"/>
    </source>
</evidence>
<dbReference type="PANTHER" id="PTHR21666">
    <property type="entry name" value="PEPTIDASE-RELATED"/>
    <property type="match status" value="1"/>
</dbReference>
<reference evidence="7 8" key="1">
    <citation type="submission" date="2021-03" db="EMBL/GenBank/DDBJ databases">
        <title>Genomic Encyclopedia of Type Strains, Phase IV (KMG-IV): sequencing the most valuable type-strain genomes for metagenomic binning, comparative biology and taxonomic classification.</title>
        <authorList>
            <person name="Goeker M."/>
        </authorList>
    </citation>
    <scope>NUCLEOTIDE SEQUENCE [LARGE SCALE GENOMIC DNA]</scope>
    <source>
        <strain evidence="7 8">DSM 23491</strain>
    </source>
</reference>
<evidence type="ECO:0000256" key="4">
    <source>
        <dbReference type="SAM" id="SignalP"/>
    </source>
</evidence>
<feature type="chain" id="PRO_5046699830" evidence="4">
    <location>
        <begin position="26"/>
        <end position="417"/>
    </location>
</feature>
<dbReference type="InterPro" id="IPR050570">
    <property type="entry name" value="Cell_wall_metabolism_enzyme"/>
</dbReference>
<evidence type="ECO:0000256" key="2">
    <source>
        <dbReference type="SAM" id="Coils"/>
    </source>
</evidence>
<keyword evidence="7" id="KW-0378">Hydrolase</keyword>
<dbReference type="GO" id="GO:0016787">
    <property type="term" value="F:hydrolase activity"/>
    <property type="evidence" value="ECO:0007669"/>
    <property type="project" value="UniProtKB-KW"/>
</dbReference>
<evidence type="ECO:0000313" key="7">
    <source>
        <dbReference type="EMBL" id="MBP1936625.1"/>
    </source>
</evidence>
<evidence type="ECO:0000259" key="6">
    <source>
        <dbReference type="Pfam" id="PF24568"/>
    </source>
</evidence>
<keyword evidence="8" id="KW-1185">Reference proteome</keyword>
<feature type="signal peptide" evidence="4">
    <location>
        <begin position="1"/>
        <end position="25"/>
    </location>
</feature>
<dbReference type="Gene3D" id="2.70.70.10">
    <property type="entry name" value="Glucose Permease (Domain IIA)"/>
    <property type="match status" value="1"/>
</dbReference>
<dbReference type="Pfam" id="PF24568">
    <property type="entry name" value="CC_PcsB"/>
    <property type="match status" value="1"/>
</dbReference>
<dbReference type="PANTHER" id="PTHR21666:SF289">
    <property type="entry name" value="L-ALA--D-GLU ENDOPEPTIDASE"/>
    <property type="match status" value="1"/>
</dbReference>
<feature type="compositionally biased region" description="Low complexity" evidence="3">
    <location>
        <begin position="273"/>
        <end position="285"/>
    </location>
</feature>
<evidence type="ECO:0000256" key="1">
    <source>
        <dbReference type="ARBA" id="ARBA00022729"/>
    </source>
</evidence>
<organism evidence="7 8">
    <name type="scientific">Paenibacillus sediminis</name>
    <dbReference type="NCBI Taxonomy" id="664909"/>
    <lineage>
        <taxon>Bacteria</taxon>
        <taxon>Bacillati</taxon>
        <taxon>Bacillota</taxon>
        <taxon>Bacilli</taxon>
        <taxon>Bacillales</taxon>
        <taxon>Paenibacillaceae</taxon>
        <taxon>Paenibacillus</taxon>
    </lineage>
</organism>
<dbReference type="InterPro" id="IPR057309">
    <property type="entry name" value="PcsB_CC"/>
</dbReference>
<accession>A0ABS4H3B7</accession>
<feature type="coiled-coil region" evidence="2">
    <location>
        <begin position="167"/>
        <end position="257"/>
    </location>
</feature>
<dbReference type="Proteomes" id="UP001519273">
    <property type="component" value="Unassembled WGS sequence"/>
</dbReference>
<dbReference type="InterPro" id="IPR011055">
    <property type="entry name" value="Dup_hybrid_motif"/>
</dbReference>
<dbReference type="Pfam" id="PF01551">
    <property type="entry name" value="Peptidase_M23"/>
    <property type="match status" value="1"/>
</dbReference>
<comment type="caution">
    <text evidence="7">The sequence shown here is derived from an EMBL/GenBank/DDBJ whole genome shotgun (WGS) entry which is preliminary data.</text>
</comment>
<feature type="domain" description="Peptidoglycan hydrolase PcsB coiled-coil" evidence="6">
    <location>
        <begin position="109"/>
        <end position="180"/>
    </location>
</feature>
<dbReference type="CDD" id="cd12797">
    <property type="entry name" value="M23_peptidase"/>
    <property type="match status" value="1"/>
</dbReference>
<feature type="domain" description="M23ase beta-sheet core" evidence="5">
    <location>
        <begin position="318"/>
        <end position="412"/>
    </location>
</feature>
<sequence>MKKLTTALACCVLAAAIFQPSNSFAAKRTISQIDQELKQLHEQARQAQQQQQHAANQKQEAQHYKNKTQQYLQSVTQEISTVSQQLAKISMEIDDTESNLRKTAEALDAANDRIAHRKGLLDSRVRLMYTDGFVSYLDVLMSATSFADFLERVDSLKAIVHQDQVILAENKRDKELVVAKKKDLEKDYAKAKDLYAEAESRRSELQAKEEEKQQLIASYDAKIVESDDASEEQDQLLVQIAQKSSQLQQEKNKLKAEEVYRYNQSKKKKKRTSSSSGSSGSSSFSGGNGEFGMPVPNGTRISSPFGYRIHPITGERKLHKGVDFAVPIGTEVHAAEDGVVIVADWWSGYGNCVIIDHGNGVWSLYGHLSSYKVEKGDQVKRGDVVALSGNTGGSTGPHLHFEVRVNGTAVDPMPYLR</sequence>
<dbReference type="RefSeq" id="WP_209847537.1">
    <property type="nucleotide sequence ID" value="NZ_CBCRVE010000003.1"/>
</dbReference>
<protein>
    <submittedName>
        <fullName evidence="7">Murein DD-endopeptidase MepM/ murein hydrolase activator NlpD</fullName>
    </submittedName>
</protein>
<keyword evidence="1 4" id="KW-0732">Signal</keyword>
<feature type="region of interest" description="Disordered" evidence="3">
    <location>
        <begin position="47"/>
        <end position="66"/>
    </location>
</feature>
<feature type="region of interest" description="Disordered" evidence="3">
    <location>
        <begin position="261"/>
        <end position="297"/>
    </location>
</feature>
<keyword evidence="2" id="KW-0175">Coiled coil</keyword>
<gene>
    <name evidence="7" type="ORF">J2Z20_001506</name>
</gene>